<keyword evidence="4" id="KW-0472">Membrane</keyword>
<dbReference type="Proteomes" id="UP000650466">
    <property type="component" value="Unassembled WGS sequence"/>
</dbReference>
<dbReference type="PRINTS" id="PR00032">
    <property type="entry name" value="HTHARAC"/>
</dbReference>
<protein>
    <submittedName>
        <fullName evidence="6">Helix-turn-helix domain-containing protein</fullName>
    </submittedName>
</protein>
<evidence type="ECO:0000256" key="3">
    <source>
        <dbReference type="ARBA" id="ARBA00023163"/>
    </source>
</evidence>
<reference evidence="6" key="1">
    <citation type="submission" date="2020-09" db="EMBL/GenBank/DDBJ databases">
        <title>Draft Genome Sequence of Paenibacillus sp. WST5.</title>
        <authorList>
            <person name="Bao Z."/>
        </authorList>
    </citation>
    <scope>NUCLEOTIDE SEQUENCE</scope>
    <source>
        <strain evidence="6">WST5</strain>
    </source>
</reference>
<evidence type="ECO:0000256" key="2">
    <source>
        <dbReference type="ARBA" id="ARBA00023125"/>
    </source>
</evidence>
<name>A0A926KVZ5_9BACL</name>
<dbReference type="Pfam" id="PF12833">
    <property type="entry name" value="HTH_18"/>
    <property type="match status" value="1"/>
</dbReference>
<dbReference type="SMART" id="SM00342">
    <property type="entry name" value="HTH_ARAC"/>
    <property type="match status" value="1"/>
</dbReference>
<dbReference type="PROSITE" id="PS00041">
    <property type="entry name" value="HTH_ARAC_FAMILY_1"/>
    <property type="match status" value="1"/>
</dbReference>
<evidence type="ECO:0000259" key="5">
    <source>
        <dbReference type="PROSITE" id="PS01124"/>
    </source>
</evidence>
<comment type="caution">
    <text evidence="6">The sequence shown here is derived from an EMBL/GenBank/DDBJ whole genome shotgun (WGS) entry which is preliminary data.</text>
</comment>
<sequence>MRVLPKYKHSFFTRLILSYTILAVVLIGLAGGYLYTQANRMMVDEIARDSQNRLSTVKNYVEQTLLKKYEDNLQNKALSTIFIQNSSYMNYLLDNGWEGNLSRIAAFRQDLDMFKQAIDGAYKLTVYFQTGNYVIDSDAFYTMPENSTDAAFIGQLNQTVLNRWITRTLSDPNNSIIDGKQVMTYVVQLPYGSSGVLTKGYLFVDVDLDYVKQAAAKIVSSPNERLYIFDKNGELIIQSADTNPDEILLVQKAIGAGETLREIADSKNGAIVLSHLEGSKSANGFTYAMIRPMNSFVLASNQFKTKIFVGCSLVLLIGFVISYMISKRFYIPMKRLVQHIRSFHQPTPAQTRMNEYAIIDNALNMMGQKIVTLESLAKTNEMKNLVLGASLGLEQIDGLPQDCRFLVVYISLVQGQSKEFKLRYEQIDHPISYEIVCLNAKEAAIICFFDPYVEVDDEAIAEDLIRVKEVIYEDIRIGAAIGTLVQSLEEIPISYQLAQQAYRYRFLYGQEAIVQHSKISSFDSTPYLFSFDLYKNALKAGDVNGANQFIDDFAHILAERNMQLEAVELALLQVVSTLYQVVIELDLQQFVPPSNLMDELKKDTLSATMDSIRSLSGQIVFHVRESGNHAHAEVILKLKTYIDEHLDEDLSLNILSEVASLAPAYISTLFGEVMRESFTEYVTRARLDKAANLLREDTSLSVAEIATLVGYRNPQYFHNKFKARFGITPVQYRQSKKTNANAI</sequence>
<dbReference type="AlphaFoldDB" id="A0A926KVZ5"/>
<keyword evidence="2" id="KW-0238">DNA-binding</keyword>
<evidence type="ECO:0000256" key="4">
    <source>
        <dbReference type="SAM" id="Phobius"/>
    </source>
</evidence>
<dbReference type="GO" id="GO:0003700">
    <property type="term" value="F:DNA-binding transcription factor activity"/>
    <property type="evidence" value="ECO:0007669"/>
    <property type="project" value="InterPro"/>
</dbReference>
<keyword evidence="4" id="KW-0812">Transmembrane</keyword>
<proteinExistence type="predicted"/>
<dbReference type="PANTHER" id="PTHR43280:SF28">
    <property type="entry name" value="HTH-TYPE TRANSCRIPTIONAL ACTIVATOR RHAS"/>
    <property type="match status" value="1"/>
</dbReference>
<dbReference type="Gene3D" id="1.10.10.60">
    <property type="entry name" value="Homeodomain-like"/>
    <property type="match status" value="2"/>
</dbReference>
<feature type="transmembrane region" description="Helical" evidence="4">
    <location>
        <begin position="12"/>
        <end position="35"/>
    </location>
</feature>
<dbReference type="PROSITE" id="PS01124">
    <property type="entry name" value="HTH_ARAC_FAMILY_2"/>
    <property type="match status" value="1"/>
</dbReference>
<keyword evidence="1" id="KW-0805">Transcription regulation</keyword>
<dbReference type="InterPro" id="IPR020449">
    <property type="entry name" value="Tscrpt_reg_AraC-type_HTH"/>
</dbReference>
<feature type="domain" description="HTH araC/xylS-type" evidence="5">
    <location>
        <begin position="636"/>
        <end position="735"/>
    </location>
</feature>
<keyword evidence="3" id="KW-0804">Transcription</keyword>
<evidence type="ECO:0000313" key="7">
    <source>
        <dbReference type="Proteomes" id="UP000650466"/>
    </source>
</evidence>
<evidence type="ECO:0000313" key="6">
    <source>
        <dbReference type="EMBL" id="MBD0382955.1"/>
    </source>
</evidence>
<feature type="transmembrane region" description="Helical" evidence="4">
    <location>
        <begin position="307"/>
        <end position="325"/>
    </location>
</feature>
<dbReference type="SUPFAM" id="SSF46689">
    <property type="entry name" value="Homeodomain-like"/>
    <property type="match status" value="1"/>
</dbReference>
<dbReference type="EMBL" id="JACVVD010000009">
    <property type="protein sequence ID" value="MBD0382955.1"/>
    <property type="molecule type" value="Genomic_DNA"/>
</dbReference>
<dbReference type="InterPro" id="IPR018060">
    <property type="entry name" value="HTH_AraC"/>
</dbReference>
<evidence type="ECO:0000256" key="1">
    <source>
        <dbReference type="ARBA" id="ARBA00023015"/>
    </source>
</evidence>
<dbReference type="InterPro" id="IPR018062">
    <property type="entry name" value="HTH_AraC-typ_CS"/>
</dbReference>
<keyword evidence="7" id="KW-1185">Reference proteome</keyword>
<accession>A0A926KVZ5</accession>
<gene>
    <name evidence="6" type="ORF">ICC18_22860</name>
</gene>
<organism evidence="6 7">
    <name type="scientific">Paenibacillus sedimenti</name>
    <dbReference type="NCBI Taxonomy" id="2770274"/>
    <lineage>
        <taxon>Bacteria</taxon>
        <taxon>Bacillati</taxon>
        <taxon>Bacillota</taxon>
        <taxon>Bacilli</taxon>
        <taxon>Bacillales</taxon>
        <taxon>Paenibacillaceae</taxon>
        <taxon>Paenibacillus</taxon>
    </lineage>
</organism>
<dbReference type="GO" id="GO:0043565">
    <property type="term" value="F:sequence-specific DNA binding"/>
    <property type="evidence" value="ECO:0007669"/>
    <property type="project" value="InterPro"/>
</dbReference>
<dbReference type="PANTHER" id="PTHR43280">
    <property type="entry name" value="ARAC-FAMILY TRANSCRIPTIONAL REGULATOR"/>
    <property type="match status" value="1"/>
</dbReference>
<keyword evidence="4" id="KW-1133">Transmembrane helix</keyword>
<dbReference type="RefSeq" id="WP_188176744.1">
    <property type="nucleotide sequence ID" value="NZ_JACVVD010000009.1"/>
</dbReference>
<dbReference type="InterPro" id="IPR009057">
    <property type="entry name" value="Homeodomain-like_sf"/>
</dbReference>